<evidence type="ECO:0000256" key="1">
    <source>
        <dbReference type="SAM" id="MobiDB-lite"/>
    </source>
</evidence>
<dbReference type="Proteomes" id="UP000703269">
    <property type="component" value="Unassembled WGS sequence"/>
</dbReference>
<comment type="caution">
    <text evidence="2">The sequence shown here is derived from an EMBL/GenBank/DDBJ whole genome shotgun (WGS) entry which is preliminary data.</text>
</comment>
<reference evidence="2 3" key="1">
    <citation type="submission" date="2021-08" db="EMBL/GenBank/DDBJ databases">
        <title>Draft Genome Sequence of Phanerochaete sordida strain YK-624.</title>
        <authorList>
            <person name="Mori T."/>
            <person name="Dohra H."/>
            <person name="Suzuki T."/>
            <person name="Kawagishi H."/>
            <person name="Hirai H."/>
        </authorList>
    </citation>
    <scope>NUCLEOTIDE SEQUENCE [LARGE SCALE GENOMIC DNA]</scope>
    <source>
        <strain evidence="2 3">YK-624</strain>
    </source>
</reference>
<accession>A0A9P3LJE7</accession>
<feature type="region of interest" description="Disordered" evidence="1">
    <location>
        <begin position="146"/>
        <end position="182"/>
    </location>
</feature>
<keyword evidence="3" id="KW-1185">Reference proteome</keyword>
<protein>
    <submittedName>
        <fullName evidence="2">Uncharacterized protein</fullName>
    </submittedName>
</protein>
<dbReference type="EMBL" id="BPQB01000072">
    <property type="protein sequence ID" value="GJE97466.1"/>
    <property type="molecule type" value="Genomic_DNA"/>
</dbReference>
<gene>
    <name evidence="2" type="ORF">PsYK624_136870</name>
</gene>
<dbReference type="OrthoDB" id="2804213at2759"/>
<dbReference type="AlphaFoldDB" id="A0A9P3LJE7"/>
<name>A0A9P3LJE7_9APHY</name>
<evidence type="ECO:0000313" key="2">
    <source>
        <dbReference type="EMBL" id="GJE97466.1"/>
    </source>
</evidence>
<organism evidence="2 3">
    <name type="scientific">Phanerochaete sordida</name>
    <dbReference type="NCBI Taxonomy" id="48140"/>
    <lineage>
        <taxon>Eukaryota</taxon>
        <taxon>Fungi</taxon>
        <taxon>Dikarya</taxon>
        <taxon>Basidiomycota</taxon>
        <taxon>Agaricomycotina</taxon>
        <taxon>Agaricomycetes</taxon>
        <taxon>Polyporales</taxon>
        <taxon>Phanerochaetaceae</taxon>
        <taxon>Phanerochaete</taxon>
    </lineage>
</organism>
<evidence type="ECO:0000313" key="3">
    <source>
        <dbReference type="Proteomes" id="UP000703269"/>
    </source>
</evidence>
<proteinExistence type="predicted"/>
<sequence>MASMQTTILVDYASLFLQAFRSITVCHFILHLREVYLMGDDTGTNNPVVSSFLQFASQAVGNLGAPLDLDDMDSDGHSRADSSEWVSRNPLAAGLPMMSPSDEHVALNRDSMSSATESTVDLKDVFDDDCEEYAQRYLSLVRRRGTGEESILDGSHESRSLLCDEPDDMDAGATKNADNIAV</sequence>